<proteinExistence type="predicted"/>
<dbReference type="Pfam" id="PF14321">
    <property type="entry name" value="DUF4382"/>
    <property type="match status" value="1"/>
</dbReference>
<keyword evidence="3" id="KW-1185">Reference proteome</keyword>
<dbReference type="GO" id="GO:0004180">
    <property type="term" value="F:carboxypeptidase activity"/>
    <property type="evidence" value="ECO:0007669"/>
    <property type="project" value="UniProtKB-KW"/>
</dbReference>
<dbReference type="STRING" id="1123380.SAMN02745199_1628"/>
<dbReference type="OrthoDB" id="2111471at2"/>
<keyword evidence="2" id="KW-0378">Hydrolase</keyword>
<dbReference type="Proteomes" id="UP000242592">
    <property type="component" value="Unassembled WGS sequence"/>
</dbReference>
<dbReference type="InterPro" id="IPR013783">
    <property type="entry name" value="Ig-like_fold"/>
</dbReference>
<keyword evidence="2" id="KW-0121">Carboxypeptidase</keyword>
<keyword evidence="2" id="KW-0645">Protease</keyword>
<gene>
    <name evidence="2" type="ORF">SAMN02745199_1628</name>
</gene>
<dbReference type="EMBL" id="FQXN01000008">
    <property type="protein sequence ID" value="SHH58134.1"/>
    <property type="molecule type" value="Genomic_DNA"/>
</dbReference>
<reference evidence="3" key="1">
    <citation type="submission" date="2016-11" db="EMBL/GenBank/DDBJ databases">
        <authorList>
            <person name="Varghese N."/>
            <person name="Submissions S."/>
        </authorList>
    </citation>
    <scope>NUCLEOTIDE SEQUENCE [LARGE SCALE GENOMIC DNA]</scope>
    <source>
        <strain evidence="3">DSM 15807</strain>
    </source>
</reference>
<evidence type="ECO:0000313" key="3">
    <source>
        <dbReference type="Proteomes" id="UP000242592"/>
    </source>
</evidence>
<protein>
    <submittedName>
        <fullName evidence="2">Carboxypeptidase regulatory-like domain-containing protein</fullName>
    </submittedName>
</protein>
<organism evidence="2 3">
    <name type="scientific">Thermosipho atlanticus DSM 15807</name>
    <dbReference type="NCBI Taxonomy" id="1123380"/>
    <lineage>
        <taxon>Bacteria</taxon>
        <taxon>Thermotogati</taxon>
        <taxon>Thermotogota</taxon>
        <taxon>Thermotogae</taxon>
        <taxon>Thermotogales</taxon>
        <taxon>Fervidobacteriaceae</taxon>
        <taxon>Thermosipho</taxon>
    </lineage>
</organism>
<dbReference type="AlphaFoldDB" id="A0A1M5U591"/>
<name>A0A1M5U591_9BACT</name>
<dbReference type="InterPro" id="IPR025491">
    <property type="entry name" value="DUF4382"/>
</dbReference>
<dbReference type="PROSITE" id="PS51257">
    <property type="entry name" value="PROKAR_LIPOPROTEIN"/>
    <property type="match status" value="1"/>
</dbReference>
<evidence type="ECO:0000259" key="1">
    <source>
        <dbReference type="Pfam" id="PF14321"/>
    </source>
</evidence>
<sequence length="274" mass="30251">MRLRNVIFLVTALLLVLFGCMLNNPLQNQTSTVEVLLTDKPVSDVDKLLVHIVEFSYHYSYEDASGNEIGVWATPTNVATIVDILSLAGTEVSWLTVDIPTPATITQLRFYIDNATVTVSGVDYPVTIPNPEVKIPLINIFVSDSGQLILDFDVLKSLNYVPGTGEYRLKPVFRPTFRRGEVYKISGLVTESSMPVTSAYVALFDTNESTVLRTTLTKSDGHFCLGKWKNGDYVIKVYKITDLGTNITNISEDASQTVTINGEDAFVTIDIPTI</sequence>
<feature type="domain" description="DUF4382" evidence="1">
    <location>
        <begin position="30"/>
        <end position="171"/>
    </location>
</feature>
<dbReference type="Gene3D" id="2.60.40.10">
    <property type="entry name" value="Immunoglobulins"/>
    <property type="match status" value="1"/>
</dbReference>
<dbReference type="SUPFAM" id="SSF49478">
    <property type="entry name" value="Cna protein B-type domain"/>
    <property type="match status" value="1"/>
</dbReference>
<accession>A0A1M5U591</accession>
<evidence type="ECO:0000313" key="2">
    <source>
        <dbReference type="EMBL" id="SHH58134.1"/>
    </source>
</evidence>
<dbReference type="RefSeq" id="WP_073073975.1">
    <property type="nucleotide sequence ID" value="NZ_FQXN01000008.1"/>
</dbReference>